<reference evidence="31" key="1">
    <citation type="submission" date="2025-08" db="UniProtKB">
        <authorList>
            <consortium name="Ensembl"/>
        </authorList>
    </citation>
    <scope>IDENTIFICATION</scope>
</reference>
<dbReference type="PIRSF" id="PIRSF000615">
    <property type="entry name" value="TyrPK_CSF1-R"/>
    <property type="match status" value="1"/>
</dbReference>
<dbReference type="InterPro" id="IPR017441">
    <property type="entry name" value="Protein_kinase_ATP_BS"/>
</dbReference>
<dbReference type="Pfam" id="PF07714">
    <property type="entry name" value="PK_Tyr_Ser-Thr"/>
    <property type="match status" value="1"/>
</dbReference>
<dbReference type="Gene3D" id="2.60.40.10">
    <property type="entry name" value="Immunoglobulins"/>
    <property type="match status" value="4"/>
</dbReference>
<dbReference type="Gene3D" id="1.10.510.10">
    <property type="entry name" value="Transferase(Phosphotransferase) domain 1"/>
    <property type="match status" value="1"/>
</dbReference>
<keyword evidence="7" id="KW-0677">Repeat</keyword>
<dbReference type="PROSITE" id="PS00107">
    <property type="entry name" value="PROTEIN_KINASE_ATP"/>
    <property type="match status" value="1"/>
</dbReference>
<dbReference type="GO" id="GO:0019838">
    <property type="term" value="F:growth factor binding"/>
    <property type="evidence" value="ECO:0007669"/>
    <property type="project" value="TreeGrafter"/>
</dbReference>
<dbReference type="InterPro" id="IPR050122">
    <property type="entry name" value="RTK"/>
</dbReference>
<dbReference type="Gene3D" id="3.30.200.20">
    <property type="entry name" value="Phosphorylase Kinase, domain 1"/>
    <property type="match status" value="1"/>
</dbReference>
<evidence type="ECO:0000256" key="19">
    <source>
        <dbReference type="ARBA" id="ARBA00051243"/>
    </source>
</evidence>
<evidence type="ECO:0000313" key="32">
    <source>
        <dbReference type="Proteomes" id="UP000261540"/>
    </source>
</evidence>
<keyword evidence="10 21" id="KW-0067">ATP-binding</keyword>
<evidence type="ECO:0000256" key="6">
    <source>
        <dbReference type="ARBA" id="ARBA00022692"/>
    </source>
</evidence>
<feature type="binding site" evidence="21">
    <location>
        <begin position="690"/>
        <end position="696"/>
    </location>
    <ligand>
        <name>ATP</name>
        <dbReference type="ChEBI" id="CHEBI:30616"/>
    </ligand>
</feature>
<dbReference type="PANTHER" id="PTHR24416:SF47">
    <property type="entry name" value="MACROPHAGE COLONY-STIMULATING FACTOR 1 RECEPTOR"/>
    <property type="match status" value="1"/>
</dbReference>
<feature type="binding site" evidence="21 25">
    <location>
        <position position="642"/>
    </location>
    <ligand>
        <name>ATP</name>
        <dbReference type="ChEBI" id="CHEBI:30616"/>
    </ligand>
</feature>
<evidence type="ECO:0000256" key="9">
    <source>
        <dbReference type="ARBA" id="ARBA00022777"/>
    </source>
</evidence>
<dbReference type="InterPro" id="IPR001824">
    <property type="entry name" value="Tyr_kinase_rcpt_3_CS"/>
</dbReference>
<dbReference type="PROSITE" id="PS00240">
    <property type="entry name" value="RECEPTOR_TYR_KIN_III"/>
    <property type="match status" value="1"/>
</dbReference>
<evidence type="ECO:0000256" key="5">
    <source>
        <dbReference type="ARBA" id="ARBA00022679"/>
    </source>
</evidence>
<feature type="binding site" evidence="22">
    <location>
        <position position="817"/>
    </location>
    <ligand>
        <name>Mg(2+)</name>
        <dbReference type="ChEBI" id="CHEBI:18420"/>
    </ligand>
</feature>
<dbReference type="SUPFAM" id="SSF48726">
    <property type="entry name" value="Immunoglobulin"/>
    <property type="match status" value="3"/>
</dbReference>
<feature type="active site" description="Proton acceptor" evidence="20">
    <location>
        <position position="799"/>
    </location>
</feature>
<evidence type="ECO:0000256" key="4">
    <source>
        <dbReference type="ARBA" id="ARBA00022553"/>
    </source>
</evidence>
<feature type="binding site" evidence="24">
    <location>
        <begin position="614"/>
        <end position="622"/>
    </location>
    <ligand>
        <name>ATP</name>
        <dbReference type="ChEBI" id="CHEBI:30616"/>
    </ligand>
</feature>
<dbReference type="GO" id="GO:1990682">
    <property type="term" value="C:CSF1-CSF1R complex"/>
    <property type="evidence" value="ECO:0007669"/>
    <property type="project" value="TreeGrafter"/>
</dbReference>
<dbReference type="GO" id="GO:0043408">
    <property type="term" value="P:regulation of MAPK cascade"/>
    <property type="evidence" value="ECO:0007669"/>
    <property type="project" value="TreeGrafter"/>
</dbReference>
<evidence type="ECO:0000256" key="16">
    <source>
        <dbReference type="ARBA" id="ARBA00023170"/>
    </source>
</evidence>
<evidence type="ECO:0000256" key="2">
    <source>
        <dbReference type="ARBA" id="ARBA00011902"/>
    </source>
</evidence>
<dbReference type="GO" id="GO:0043235">
    <property type="term" value="C:receptor complex"/>
    <property type="evidence" value="ECO:0007669"/>
    <property type="project" value="TreeGrafter"/>
</dbReference>
<evidence type="ECO:0000259" key="29">
    <source>
        <dbReference type="PROSITE" id="PS50011"/>
    </source>
</evidence>
<feature type="domain" description="Protein kinase" evidence="29">
    <location>
        <begin position="608"/>
        <end position="935"/>
    </location>
</feature>
<accession>A0A3B3Q9I8</accession>
<dbReference type="GO" id="GO:0019955">
    <property type="term" value="F:cytokine binding"/>
    <property type="evidence" value="ECO:0007669"/>
    <property type="project" value="InterPro"/>
</dbReference>
<keyword evidence="6 26" id="KW-0812">Transmembrane</keyword>
<protein>
    <recommendedName>
        <fullName evidence="2">receptor protein-tyrosine kinase</fullName>
        <ecNumber evidence="2">2.7.10.1</ecNumber>
    </recommendedName>
</protein>
<organism evidence="31 32">
    <name type="scientific">Paramormyrops kingsleyae</name>
    <dbReference type="NCBI Taxonomy" id="1676925"/>
    <lineage>
        <taxon>Eukaryota</taxon>
        <taxon>Metazoa</taxon>
        <taxon>Chordata</taxon>
        <taxon>Craniata</taxon>
        <taxon>Vertebrata</taxon>
        <taxon>Euteleostomi</taxon>
        <taxon>Actinopterygii</taxon>
        <taxon>Neopterygii</taxon>
        <taxon>Teleostei</taxon>
        <taxon>Osteoglossocephala</taxon>
        <taxon>Osteoglossomorpha</taxon>
        <taxon>Osteoglossiformes</taxon>
        <taxon>Mormyridae</taxon>
        <taxon>Paramormyrops</taxon>
    </lineage>
</organism>
<dbReference type="PROSITE" id="PS50011">
    <property type="entry name" value="PROTEIN_KINASE_DOM"/>
    <property type="match status" value="1"/>
</dbReference>
<keyword evidence="16 26" id="KW-0675">Receptor</keyword>
<evidence type="ECO:0000256" key="21">
    <source>
        <dbReference type="PIRSR" id="PIRSR000615-2"/>
    </source>
</evidence>
<evidence type="ECO:0000313" key="31">
    <source>
        <dbReference type="Ensembl" id="ENSPKIP00000002484.1"/>
    </source>
</evidence>
<evidence type="ECO:0000256" key="7">
    <source>
        <dbReference type="ARBA" id="ARBA00022737"/>
    </source>
</evidence>
<feature type="binding site" evidence="22">
    <location>
        <position position="804"/>
    </location>
    <ligand>
        <name>Mg(2+)</name>
        <dbReference type="ChEBI" id="CHEBI:18420"/>
    </ligand>
</feature>
<evidence type="ECO:0000256" key="27">
    <source>
        <dbReference type="SAM" id="MobiDB-lite"/>
    </source>
</evidence>
<dbReference type="GO" id="GO:0007169">
    <property type="term" value="P:cell surface receptor protein tyrosine kinase signaling pathway"/>
    <property type="evidence" value="ECO:0007669"/>
    <property type="project" value="InterPro"/>
</dbReference>
<dbReference type="InterPro" id="IPR001245">
    <property type="entry name" value="Ser-Thr/Tyr_kinase_cat_dom"/>
</dbReference>
<dbReference type="InterPro" id="IPR007110">
    <property type="entry name" value="Ig-like_dom"/>
</dbReference>
<evidence type="ECO:0000256" key="25">
    <source>
        <dbReference type="PROSITE-ProRule" id="PRU10141"/>
    </source>
</evidence>
<evidence type="ECO:0000259" key="30">
    <source>
        <dbReference type="PROSITE" id="PS50835"/>
    </source>
</evidence>
<evidence type="ECO:0000256" key="26">
    <source>
        <dbReference type="RuleBase" id="RU000311"/>
    </source>
</evidence>
<evidence type="ECO:0000256" key="20">
    <source>
        <dbReference type="PIRSR" id="PIRSR000615-1"/>
    </source>
</evidence>
<feature type="binding site" evidence="21">
    <location>
        <begin position="615"/>
        <end position="622"/>
    </location>
    <ligand>
        <name>ATP</name>
        <dbReference type="ChEBI" id="CHEBI:30616"/>
    </ligand>
</feature>
<evidence type="ECO:0000256" key="10">
    <source>
        <dbReference type="ARBA" id="ARBA00022840"/>
    </source>
</evidence>
<dbReference type="SUPFAM" id="SSF56112">
    <property type="entry name" value="Protein kinase-like (PK-like)"/>
    <property type="match status" value="1"/>
</dbReference>
<dbReference type="SMART" id="SM00408">
    <property type="entry name" value="IGc2"/>
    <property type="match status" value="1"/>
</dbReference>
<dbReference type="InterPro" id="IPR013783">
    <property type="entry name" value="Ig-like_fold"/>
</dbReference>
<feature type="site" description="Important for interaction with phosphotyrosine-binding proteins" evidence="23">
    <location>
        <position position="944"/>
    </location>
</feature>
<dbReference type="PROSITE" id="PS00109">
    <property type="entry name" value="PROTEIN_KINASE_TYR"/>
    <property type="match status" value="1"/>
</dbReference>
<dbReference type="CDD" id="cd00096">
    <property type="entry name" value="Ig"/>
    <property type="match status" value="1"/>
</dbReference>
<evidence type="ECO:0000256" key="15">
    <source>
        <dbReference type="ARBA" id="ARBA00023157"/>
    </source>
</evidence>
<evidence type="ECO:0000256" key="11">
    <source>
        <dbReference type="ARBA" id="ARBA00022843"/>
    </source>
</evidence>
<dbReference type="InterPro" id="IPR020635">
    <property type="entry name" value="Tyr_kinase_cat_dom"/>
</dbReference>
<proteinExistence type="inferred from homology"/>
<dbReference type="InterPro" id="IPR000719">
    <property type="entry name" value="Prot_kinase_dom"/>
</dbReference>
<dbReference type="FunFam" id="3.30.200.20:FF:000025">
    <property type="entry name" value="Platelet-derived growth factor receptor alpha"/>
    <property type="match status" value="1"/>
</dbReference>
<comment type="subcellular location">
    <subcellularLocation>
        <location evidence="1">Cell membrane</location>
        <topology evidence="1">Single-pass type I membrane protein</topology>
    </subcellularLocation>
    <subcellularLocation>
        <location evidence="26">Membrane</location>
        <topology evidence="26">Single-pass type I membrane protein</topology>
    </subcellularLocation>
</comment>
<keyword evidence="22" id="KW-0479">Metal-binding</keyword>
<dbReference type="Proteomes" id="UP000261540">
    <property type="component" value="Unplaced"/>
</dbReference>
<dbReference type="GO" id="GO:0005886">
    <property type="term" value="C:plasma membrane"/>
    <property type="evidence" value="ECO:0007669"/>
    <property type="project" value="UniProtKB-SubCell"/>
</dbReference>
<keyword evidence="11" id="KW-0832">Ubl conjugation</keyword>
<dbReference type="GO" id="GO:0030316">
    <property type="term" value="P:osteoclast differentiation"/>
    <property type="evidence" value="ECO:0007669"/>
    <property type="project" value="TreeGrafter"/>
</dbReference>
<dbReference type="SMART" id="SM00219">
    <property type="entry name" value="TyrKc"/>
    <property type="match status" value="1"/>
</dbReference>
<keyword evidence="18 26" id="KW-0393">Immunoglobulin domain</keyword>
<dbReference type="InterPro" id="IPR008266">
    <property type="entry name" value="Tyr_kinase_AS"/>
</dbReference>
<dbReference type="PIRSF" id="PIRSF500947">
    <property type="entry name" value="CSF-1_receptor"/>
    <property type="match status" value="1"/>
</dbReference>
<dbReference type="GO" id="GO:0005524">
    <property type="term" value="F:ATP binding"/>
    <property type="evidence" value="ECO:0007669"/>
    <property type="project" value="UniProtKB-UniRule"/>
</dbReference>
<keyword evidence="5" id="KW-0808">Transferase</keyword>
<dbReference type="STRING" id="1676925.ENSPKIP00000002484"/>
<evidence type="ECO:0000256" key="17">
    <source>
        <dbReference type="ARBA" id="ARBA00023180"/>
    </source>
</evidence>
<evidence type="ECO:0000256" key="13">
    <source>
        <dbReference type="ARBA" id="ARBA00023136"/>
    </source>
</evidence>
<dbReference type="InterPro" id="IPR036179">
    <property type="entry name" value="Ig-like_dom_sf"/>
</dbReference>
<feature type="domain" description="Ig-like" evidence="30">
    <location>
        <begin position="465"/>
        <end position="532"/>
    </location>
</feature>
<keyword evidence="14" id="KW-0829">Tyrosine-protein kinase</keyword>
<keyword evidence="17" id="KW-0325">Glycoprotein</keyword>
<dbReference type="Pfam" id="PF13927">
    <property type="entry name" value="Ig_3"/>
    <property type="match status" value="1"/>
</dbReference>
<dbReference type="InterPro" id="IPR030658">
    <property type="entry name" value="CSF-1_receptor"/>
</dbReference>
<dbReference type="SMART" id="SM00409">
    <property type="entry name" value="IG"/>
    <property type="match status" value="3"/>
</dbReference>
<evidence type="ECO:0000256" key="18">
    <source>
        <dbReference type="ARBA" id="ARBA00023319"/>
    </source>
</evidence>
<evidence type="ECO:0000256" key="3">
    <source>
        <dbReference type="ARBA" id="ARBA00022475"/>
    </source>
</evidence>
<keyword evidence="3" id="KW-1003">Cell membrane</keyword>
<evidence type="ECO:0000256" key="1">
    <source>
        <dbReference type="ARBA" id="ARBA00004251"/>
    </source>
</evidence>
<evidence type="ECO:0000256" key="24">
    <source>
        <dbReference type="PIRSR" id="PIRSR500947-51"/>
    </source>
</evidence>
<feature type="domain" description="Ig-like" evidence="30">
    <location>
        <begin position="260"/>
        <end position="342"/>
    </location>
</feature>
<name>A0A3B3Q9I8_9TELE</name>
<dbReference type="AlphaFoldDB" id="A0A3B3Q9I8"/>
<evidence type="ECO:0000256" key="8">
    <source>
        <dbReference type="ARBA" id="ARBA00022741"/>
    </source>
</evidence>
<evidence type="ECO:0000256" key="22">
    <source>
        <dbReference type="PIRSR" id="PIRSR000615-3"/>
    </source>
</evidence>
<keyword evidence="22" id="KW-0460">Magnesium</keyword>
<evidence type="ECO:0000256" key="14">
    <source>
        <dbReference type="ARBA" id="ARBA00023137"/>
    </source>
</evidence>
<dbReference type="GO" id="GO:0001667">
    <property type="term" value="P:ameboidal-type cell migration"/>
    <property type="evidence" value="ECO:0007669"/>
    <property type="project" value="UniProtKB-ARBA"/>
</dbReference>
<comment type="similarity">
    <text evidence="26">Belongs to the protein kinase superfamily. Tyr protein kinase family. CSF-1/PDGF receptor subfamily.</text>
</comment>
<feature type="binding site" evidence="21">
    <location>
        <position position="803"/>
    </location>
    <ligand>
        <name>ATP</name>
        <dbReference type="ChEBI" id="CHEBI:30616"/>
    </ligand>
</feature>
<dbReference type="GO" id="GO:0046872">
    <property type="term" value="F:metal ion binding"/>
    <property type="evidence" value="ECO:0007669"/>
    <property type="project" value="UniProtKB-KW"/>
</dbReference>
<comment type="catalytic activity">
    <reaction evidence="19">
        <text>L-tyrosyl-[protein] + ATP = O-phospho-L-tyrosyl-[protein] + ADP + H(+)</text>
        <dbReference type="Rhea" id="RHEA:10596"/>
        <dbReference type="Rhea" id="RHEA-COMP:10136"/>
        <dbReference type="Rhea" id="RHEA-COMP:20101"/>
        <dbReference type="ChEBI" id="CHEBI:15378"/>
        <dbReference type="ChEBI" id="CHEBI:30616"/>
        <dbReference type="ChEBI" id="CHEBI:46858"/>
        <dbReference type="ChEBI" id="CHEBI:61978"/>
        <dbReference type="ChEBI" id="CHEBI:456216"/>
        <dbReference type="EC" id="2.7.10.1"/>
    </reaction>
</comment>
<keyword evidence="8 21" id="KW-0547">Nucleotide-binding</keyword>
<dbReference type="GeneTree" id="ENSGT00940000155506"/>
<keyword evidence="13 28" id="KW-0472">Membrane</keyword>
<dbReference type="PANTHER" id="PTHR24416">
    <property type="entry name" value="TYROSINE-PROTEIN KINASE RECEPTOR"/>
    <property type="match status" value="1"/>
</dbReference>
<dbReference type="PROSITE" id="PS50835">
    <property type="entry name" value="IG_LIKE"/>
    <property type="match status" value="2"/>
</dbReference>
<dbReference type="GO" id="GO:0005011">
    <property type="term" value="F:macrophage colony-stimulating factor receptor activity"/>
    <property type="evidence" value="ECO:0007669"/>
    <property type="project" value="TreeGrafter"/>
</dbReference>
<evidence type="ECO:0000256" key="23">
    <source>
        <dbReference type="PIRSR" id="PIRSR000615-4"/>
    </source>
</evidence>
<sequence>MFAFSYFIESQESVLDLLQSNCVFTPFTAQDKAEEAGVLAVEPSSDLSDGHAANAKDEPQPLLKSPHTCCNMDPLVDKLSELIVGQRESTSGQAEVIKILRAMKDQGSQQLMNLQNLARHQSLLLENHQALLQQVSRVATQLQDMSKRPAAERQARPPLLVSVDPTLLFDPGVPVRVDKTEEDSCLLECPLKDPRATDFLLRMQNGSSTPPGMRYTTDPRKGITIQNLHPSYNADYVCSARLHGVESISRMFSLEIRAPPSVSLEKDEYVRIVGESLQIMCNTHNPDSLYLVRWEHKSKTVSASGYVNRVLTIPTVSMSDTGNFTCRAKNKVGTNRYTAFLQVVEKPYVQLSSALRPELTVNGTAVTVTEGEDVELRVAVHAYPPIEGCCWTTPGPHNISSCLKETHLFIYNHPSAHPLQQRMTADKQGQYSFCATNLHLTQSLTFTIKIHQKPVTRVRRYNSALTCVSSGYPAPKLVWYQCSGVRNSEPLDCPATQTTTAQRKDYGPVEARSVLSLSGLPQERTFECVASNVVGESTWFKMFIPIMSGAVGLAVFFLLLLIILFYKYKQKPRYEIRWKIVEACDSTSFIDPAQLPYNDHLEFPREKLELGKILGAGAFGKVVEATAYGLEKEDDIVQVAVKMLKRDARSDEKEALMSELKILSHLGRHENIVNLLGACTHGGPILVITEYCCHGDLQNFLRNKTDTFLNFVLSLQENVRDYKNVHPKRIDSGVCSSAQQDLPMVLCPQSHAPAALPGSSCDDDDMESWPLDMDDLLRFSYHVAQGLEFLALKNCIHRDVAARNVLLTDSRVAKICDFGLARDIMNDSNYVIKGNARLPVKWMAPESIFDCVYTVQSDVWSYGVLLWEIFSLGMNPYPGIPVDTKFYEKIRNGYQMTQPEFAPSEIYTIIKMCWNMDPGSRPTFHDIIQLIEGLLYDQTLQPMYQNDQHAVLGQQPLSCDCPAGCVDPSDQSCHHLHEDQPLMTANNYQFC</sequence>
<dbReference type="InterPro" id="IPR003598">
    <property type="entry name" value="Ig_sub2"/>
</dbReference>
<feature type="transmembrane region" description="Helical" evidence="28">
    <location>
        <begin position="542"/>
        <end position="566"/>
    </location>
</feature>
<dbReference type="FunFam" id="1.10.510.10:FF:000140">
    <property type="entry name" value="Platelet-derived growth factor receptor beta"/>
    <property type="match status" value="1"/>
</dbReference>
<dbReference type="Ensembl" id="ENSPKIT00000026429.1">
    <property type="protein sequence ID" value="ENSPKIP00000002484.1"/>
    <property type="gene ID" value="ENSPKIG00000019823.1"/>
</dbReference>
<evidence type="ECO:0000256" key="28">
    <source>
        <dbReference type="SAM" id="Phobius"/>
    </source>
</evidence>
<reference evidence="31" key="2">
    <citation type="submission" date="2025-09" db="UniProtKB">
        <authorList>
            <consortium name="Ensembl"/>
        </authorList>
    </citation>
    <scope>IDENTIFICATION</scope>
</reference>
<dbReference type="GO" id="GO:0030335">
    <property type="term" value="P:positive regulation of cell migration"/>
    <property type="evidence" value="ECO:0007669"/>
    <property type="project" value="TreeGrafter"/>
</dbReference>
<keyword evidence="15" id="KW-1015">Disulfide bond</keyword>
<keyword evidence="4" id="KW-0597">Phosphoprotein</keyword>
<dbReference type="InterPro" id="IPR003599">
    <property type="entry name" value="Ig_sub"/>
</dbReference>
<dbReference type="InterPro" id="IPR011009">
    <property type="entry name" value="Kinase-like_dom_sf"/>
</dbReference>
<keyword evidence="32" id="KW-1185">Reference proteome</keyword>
<keyword evidence="9" id="KW-0418">Kinase</keyword>
<dbReference type="EC" id="2.7.10.1" evidence="2"/>
<evidence type="ECO:0000256" key="12">
    <source>
        <dbReference type="ARBA" id="ARBA00022989"/>
    </source>
</evidence>
<feature type="region of interest" description="Disordered" evidence="27">
    <location>
        <begin position="44"/>
        <end position="65"/>
    </location>
</feature>
<keyword evidence="12 28" id="KW-1133">Transmembrane helix</keyword>